<feature type="signal peptide" evidence="1">
    <location>
        <begin position="1"/>
        <end position="33"/>
    </location>
</feature>
<name>A0A0L0F4I1_9EUKA</name>
<sequence>ETYNPKPYHPTSCPISSVVVALILVFQAIEIDGDSDVAAVTDYDDHYVATRVRMSAGTLNVVVLTQADAQPLISSSADGMSTCMQMRPNVGGVDLTYSLQTFNVRDTVCEKDANIFPELMCVQEDAAEDNEVR</sequence>
<dbReference type="GeneID" id="25916889"/>
<reference evidence="2 3" key="1">
    <citation type="submission" date="2011-02" db="EMBL/GenBank/DDBJ databases">
        <title>The Genome Sequence of Sphaeroforma arctica JP610.</title>
        <authorList>
            <consortium name="The Broad Institute Genome Sequencing Platform"/>
            <person name="Russ C."/>
            <person name="Cuomo C."/>
            <person name="Young S.K."/>
            <person name="Zeng Q."/>
            <person name="Gargeya S."/>
            <person name="Alvarado L."/>
            <person name="Berlin A."/>
            <person name="Chapman S.B."/>
            <person name="Chen Z."/>
            <person name="Freedman E."/>
            <person name="Gellesch M."/>
            <person name="Goldberg J."/>
            <person name="Griggs A."/>
            <person name="Gujja S."/>
            <person name="Heilman E."/>
            <person name="Heiman D."/>
            <person name="Howarth C."/>
            <person name="Mehta T."/>
            <person name="Neiman D."/>
            <person name="Pearson M."/>
            <person name="Roberts A."/>
            <person name="Saif S."/>
            <person name="Shea T."/>
            <person name="Shenoy N."/>
            <person name="Sisk P."/>
            <person name="Stolte C."/>
            <person name="Sykes S."/>
            <person name="White J."/>
            <person name="Yandava C."/>
            <person name="Burger G."/>
            <person name="Gray M.W."/>
            <person name="Holland P.W.H."/>
            <person name="King N."/>
            <person name="Lang F.B.F."/>
            <person name="Roger A.J."/>
            <person name="Ruiz-Trillo I."/>
            <person name="Haas B."/>
            <person name="Nusbaum C."/>
            <person name="Birren B."/>
        </authorList>
    </citation>
    <scope>NUCLEOTIDE SEQUENCE [LARGE SCALE GENOMIC DNA]</scope>
    <source>
        <strain evidence="2 3">JP610</strain>
    </source>
</reference>
<accession>A0A0L0F4I1</accession>
<organism evidence="2 3">
    <name type="scientific">Sphaeroforma arctica JP610</name>
    <dbReference type="NCBI Taxonomy" id="667725"/>
    <lineage>
        <taxon>Eukaryota</taxon>
        <taxon>Ichthyosporea</taxon>
        <taxon>Ichthyophonida</taxon>
        <taxon>Sphaeroforma</taxon>
    </lineage>
</organism>
<dbReference type="AlphaFoldDB" id="A0A0L0F4I1"/>
<keyword evidence="3" id="KW-1185">Reference proteome</keyword>
<protein>
    <submittedName>
        <fullName evidence="2">Uncharacterized protein</fullName>
    </submittedName>
</protein>
<keyword evidence="1" id="KW-0732">Signal</keyword>
<dbReference type="Proteomes" id="UP000054560">
    <property type="component" value="Unassembled WGS sequence"/>
</dbReference>
<feature type="chain" id="PRO_5005537873" evidence="1">
    <location>
        <begin position="34"/>
        <end position="133"/>
    </location>
</feature>
<evidence type="ECO:0000256" key="1">
    <source>
        <dbReference type="SAM" id="SignalP"/>
    </source>
</evidence>
<evidence type="ECO:0000313" key="2">
    <source>
        <dbReference type="EMBL" id="KNC71078.1"/>
    </source>
</evidence>
<gene>
    <name evidence="2" type="ORF">SARC_16385</name>
</gene>
<dbReference type="EMBL" id="KQ249561">
    <property type="protein sequence ID" value="KNC71078.1"/>
    <property type="molecule type" value="Genomic_DNA"/>
</dbReference>
<dbReference type="RefSeq" id="XP_014144980.1">
    <property type="nucleotide sequence ID" value="XM_014289505.1"/>
</dbReference>
<feature type="non-terminal residue" evidence="2">
    <location>
        <position position="1"/>
    </location>
</feature>
<evidence type="ECO:0000313" key="3">
    <source>
        <dbReference type="Proteomes" id="UP000054560"/>
    </source>
</evidence>
<proteinExistence type="predicted"/>
<feature type="non-terminal residue" evidence="2">
    <location>
        <position position="133"/>
    </location>
</feature>